<dbReference type="Proteomes" id="UP000383971">
    <property type="component" value="Unassembled WGS sequence"/>
</dbReference>
<sequence length="260" mass="27599">MNARARMLEGAMPWCFVAGILVIWEATCRLFSIPTFLLPSPSDVAASIAKWSGPILENAGFTLLSTLIGFALAVAAGLIIGVAIGSSRLIYRGLFPVLVAFNSVPKVAVVPVFVIWFGAGTIPAVLTAFMVSFFPIAVNMATGLATVEPELLDVLRALGATRRDILAKVGMPRSMPYFFASLKVAITLAFVGTIISETVASRHGIGFLMMSATSNFDTPLVFGGLAVTSVMGVVLYALFALIERRTTFWSQRDGGLLSAT</sequence>
<evidence type="ECO:0000256" key="2">
    <source>
        <dbReference type="ARBA" id="ARBA00022448"/>
    </source>
</evidence>
<keyword evidence="4 7" id="KW-0812">Transmembrane</keyword>
<dbReference type="GO" id="GO:0055085">
    <property type="term" value="P:transmembrane transport"/>
    <property type="evidence" value="ECO:0007669"/>
    <property type="project" value="InterPro"/>
</dbReference>
<dbReference type="PANTHER" id="PTHR30151">
    <property type="entry name" value="ALKANE SULFONATE ABC TRANSPORTER-RELATED, MEMBRANE SUBUNIT"/>
    <property type="match status" value="1"/>
</dbReference>
<feature type="domain" description="ABC transmembrane type-1" evidence="8">
    <location>
        <begin position="59"/>
        <end position="243"/>
    </location>
</feature>
<dbReference type="RefSeq" id="WP_150587197.1">
    <property type="nucleotide sequence ID" value="NZ_CABPSE010000028.1"/>
</dbReference>
<organism evidence="9 10">
    <name type="scientific">Pandoraea communis</name>
    <dbReference type="NCBI Taxonomy" id="2508297"/>
    <lineage>
        <taxon>Bacteria</taxon>
        <taxon>Pseudomonadati</taxon>
        <taxon>Pseudomonadota</taxon>
        <taxon>Betaproteobacteria</taxon>
        <taxon>Burkholderiales</taxon>
        <taxon>Burkholderiaceae</taxon>
        <taxon>Pandoraea</taxon>
    </lineage>
</organism>
<name>A0A5E4Z025_9BURK</name>
<reference evidence="9 10" key="1">
    <citation type="submission" date="2019-08" db="EMBL/GenBank/DDBJ databases">
        <authorList>
            <person name="Peeters C."/>
        </authorList>
    </citation>
    <scope>NUCLEOTIDE SEQUENCE [LARGE SCALE GENOMIC DNA]</scope>
    <source>
        <strain evidence="9 10">LMG 31111</strain>
    </source>
</reference>
<dbReference type="Pfam" id="PF00528">
    <property type="entry name" value="BPD_transp_1"/>
    <property type="match status" value="1"/>
</dbReference>
<keyword evidence="10" id="KW-1185">Reference proteome</keyword>
<evidence type="ECO:0000256" key="7">
    <source>
        <dbReference type="RuleBase" id="RU363032"/>
    </source>
</evidence>
<feature type="transmembrane region" description="Helical" evidence="7">
    <location>
        <begin position="97"/>
        <end position="119"/>
    </location>
</feature>
<gene>
    <name evidence="9" type="ORF">PCO31111_04975</name>
</gene>
<evidence type="ECO:0000256" key="5">
    <source>
        <dbReference type="ARBA" id="ARBA00022989"/>
    </source>
</evidence>
<keyword evidence="2 7" id="KW-0813">Transport</keyword>
<feature type="transmembrane region" description="Helical" evidence="7">
    <location>
        <begin position="61"/>
        <end position="85"/>
    </location>
</feature>
<feature type="transmembrane region" description="Helical" evidence="7">
    <location>
        <begin position="177"/>
        <end position="200"/>
    </location>
</feature>
<evidence type="ECO:0000256" key="6">
    <source>
        <dbReference type="ARBA" id="ARBA00023136"/>
    </source>
</evidence>
<dbReference type="Gene3D" id="1.10.3720.10">
    <property type="entry name" value="MetI-like"/>
    <property type="match status" value="1"/>
</dbReference>
<evidence type="ECO:0000259" key="8">
    <source>
        <dbReference type="PROSITE" id="PS50928"/>
    </source>
</evidence>
<dbReference type="AlphaFoldDB" id="A0A5E4Z025"/>
<feature type="transmembrane region" description="Helical" evidence="7">
    <location>
        <begin position="220"/>
        <end position="242"/>
    </location>
</feature>
<keyword evidence="6 7" id="KW-0472">Membrane</keyword>
<keyword evidence="3" id="KW-1003">Cell membrane</keyword>
<comment type="similarity">
    <text evidence="7">Belongs to the binding-protein-dependent transport system permease family.</text>
</comment>
<dbReference type="SUPFAM" id="SSF161098">
    <property type="entry name" value="MetI-like"/>
    <property type="match status" value="1"/>
</dbReference>
<dbReference type="CDD" id="cd06261">
    <property type="entry name" value="TM_PBP2"/>
    <property type="match status" value="1"/>
</dbReference>
<accession>A0A5E4Z025</accession>
<dbReference type="InterPro" id="IPR035906">
    <property type="entry name" value="MetI-like_sf"/>
</dbReference>
<evidence type="ECO:0000313" key="10">
    <source>
        <dbReference type="Proteomes" id="UP000383971"/>
    </source>
</evidence>
<evidence type="ECO:0000313" key="9">
    <source>
        <dbReference type="EMBL" id="VVE54571.1"/>
    </source>
</evidence>
<keyword evidence="5 7" id="KW-1133">Transmembrane helix</keyword>
<dbReference type="PROSITE" id="PS50928">
    <property type="entry name" value="ABC_TM1"/>
    <property type="match status" value="1"/>
</dbReference>
<proteinExistence type="inferred from homology"/>
<dbReference type="PANTHER" id="PTHR30151:SF20">
    <property type="entry name" value="ABC TRANSPORTER PERMEASE PROTEIN HI_0355-RELATED"/>
    <property type="match status" value="1"/>
</dbReference>
<evidence type="ECO:0000256" key="3">
    <source>
        <dbReference type="ARBA" id="ARBA00022475"/>
    </source>
</evidence>
<dbReference type="EMBL" id="CABPSE010000028">
    <property type="protein sequence ID" value="VVE54571.1"/>
    <property type="molecule type" value="Genomic_DNA"/>
</dbReference>
<comment type="subcellular location">
    <subcellularLocation>
        <location evidence="1 7">Cell membrane</location>
        <topology evidence="1 7">Multi-pass membrane protein</topology>
    </subcellularLocation>
</comment>
<feature type="transmembrane region" description="Helical" evidence="7">
    <location>
        <begin position="12"/>
        <end position="32"/>
    </location>
</feature>
<dbReference type="InterPro" id="IPR000515">
    <property type="entry name" value="MetI-like"/>
</dbReference>
<evidence type="ECO:0000256" key="1">
    <source>
        <dbReference type="ARBA" id="ARBA00004651"/>
    </source>
</evidence>
<dbReference type="GO" id="GO:0005886">
    <property type="term" value="C:plasma membrane"/>
    <property type="evidence" value="ECO:0007669"/>
    <property type="project" value="UniProtKB-SubCell"/>
</dbReference>
<evidence type="ECO:0000256" key="4">
    <source>
        <dbReference type="ARBA" id="ARBA00022692"/>
    </source>
</evidence>
<feature type="transmembrane region" description="Helical" evidence="7">
    <location>
        <begin position="125"/>
        <end position="147"/>
    </location>
</feature>
<protein>
    <submittedName>
        <fullName evidence="9">Putative aliphatic sulfonates transport systempermease</fullName>
    </submittedName>
</protein>